<dbReference type="AlphaFoldDB" id="A0A9Q1G6A8"/>
<reference evidence="2" key="1">
    <citation type="journal article" date="2023" name="Science">
        <title>Genome structures resolve the early diversification of teleost fishes.</title>
        <authorList>
            <person name="Parey E."/>
            <person name="Louis A."/>
            <person name="Montfort J."/>
            <person name="Bouchez O."/>
            <person name="Roques C."/>
            <person name="Iampietro C."/>
            <person name="Lluch J."/>
            <person name="Castinel A."/>
            <person name="Donnadieu C."/>
            <person name="Desvignes T."/>
            <person name="Floi Bucao C."/>
            <person name="Jouanno E."/>
            <person name="Wen M."/>
            <person name="Mejri S."/>
            <person name="Dirks R."/>
            <person name="Jansen H."/>
            <person name="Henkel C."/>
            <person name="Chen W.J."/>
            <person name="Zahm M."/>
            <person name="Cabau C."/>
            <person name="Klopp C."/>
            <person name="Thompson A.W."/>
            <person name="Robinson-Rechavi M."/>
            <person name="Braasch I."/>
            <person name="Lecointre G."/>
            <person name="Bobe J."/>
            <person name="Postlethwait J.H."/>
            <person name="Berthelot C."/>
            <person name="Roest Crollius H."/>
            <person name="Guiguen Y."/>
        </authorList>
    </citation>
    <scope>NUCLEOTIDE SEQUENCE</scope>
    <source>
        <strain evidence="2">WJC10195</strain>
    </source>
</reference>
<proteinExistence type="predicted"/>
<feature type="region of interest" description="Disordered" evidence="1">
    <location>
        <begin position="487"/>
        <end position="511"/>
    </location>
</feature>
<feature type="region of interest" description="Disordered" evidence="1">
    <location>
        <begin position="161"/>
        <end position="210"/>
    </location>
</feature>
<feature type="region of interest" description="Disordered" evidence="1">
    <location>
        <begin position="605"/>
        <end position="639"/>
    </location>
</feature>
<comment type="caution">
    <text evidence="2">The sequence shown here is derived from an EMBL/GenBank/DDBJ whole genome shotgun (WGS) entry which is preliminary data.</text>
</comment>
<sequence length="639" mass="70536">MSLKIRGDCETEKQCNIPGAGMLLTVQKRCFAARLVSGCWSAVCAGTVSRTILTRRRAKRLTWPDSQGVSTETLRTHSLTLIQLTERRQARHPLLPSTCMWEAIGSNRRPHGAQGNNNRMHPAHIRIPFSRGLSQFTQEQRPGGAGVAGGHVRTDLVLSPARGAPGVRGLGARSEGLSGPSARRWPSRQTPRLRRHATSADLRKQKTRTVQWPDTTQSGWAQYNHITHVSSEGSSARECSYLEAPAPEDAGVVHAVAALRLRALRWKRDTQQEDTRQLDRRGGTGGVLRAIKSGSNVLPVPRGNEIQLASACRGHFYGKSRHGIIHHKFTEENEETVSALRQQHEEEEGFFFYVLERKNLQPAVTPFPPERDLLIGYHRFLLFSAPLLSPPLRWVPPLIRTRLSLQRRVCERKKASDAAALRSSSPPRPASPSRHTDTSCRYVSSLFLRASPFSLTCLHHHTEARTRALCCSPYLLPAELHSNPANQTKAHTQRVWPKDSQGNSQDSVPRGKAIQGPALCDFSQLPLKATDDAFNGKPGLLVRIETQEGFIVPVEYGERQHRDRDAVTGTVTGATASFTSPRKPPFPFTVPLSAGEEDAICENIPTAQPIGPERKPEPPRALASICDSPAARNHSPAAE</sequence>
<feature type="region of interest" description="Disordered" evidence="1">
    <location>
        <begin position="416"/>
        <end position="437"/>
    </location>
</feature>
<keyword evidence="3" id="KW-1185">Reference proteome</keyword>
<evidence type="ECO:0000256" key="1">
    <source>
        <dbReference type="SAM" id="MobiDB-lite"/>
    </source>
</evidence>
<protein>
    <submittedName>
        <fullName evidence="2">Uncharacterized protein</fullName>
    </submittedName>
</protein>
<evidence type="ECO:0000313" key="3">
    <source>
        <dbReference type="Proteomes" id="UP001152622"/>
    </source>
</evidence>
<organism evidence="2 3">
    <name type="scientific">Synaphobranchus kaupii</name>
    <name type="common">Kaup's arrowtooth eel</name>
    <dbReference type="NCBI Taxonomy" id="118154"/>
    <lineage>
        <taxon>Eukaryota</taxon>
        <taxon>Metazoa</taxon>
        <taxon>Chordata</taxon>
        <taxon>Craniata</taxon>
        <taxon>Vertebrata</taxon>
        <taxon>Euteleostomi</taxon>
        <taxon>Actinopterygii</taxon>
        <taxon>Neopterygii</taxon>
        <taxon>Teleostei</taxon>
        <taxon>Anguilliformes</taxon>
        <taxon>Synaphobranchidae</taxon>
        <taxon>Synaphobranchus</taxon>
    </lineage>
</organism>
<name>A0A9Q1G6A8_SYNKA</name>
<evidence type="ECO:0000313" key="2">
    <source>
        <dbReference type="EMBL" id="KAJ8376298.1"/>
    </source>
</evidence>
<dbReference type="Proteomes" id="UP001152622">
    <property type="component" value="Chromosome 2"/>
</dbReference>
<accession>A0A9Q1G6A8</accession>
<gene>
    <name evidence="2" type="ORF">SKAU_G00068780</name>
</gene>
<dbReference type="EMBL" id="JAINUF010000002">
    <property type="protein sequence ID" value="KAJ8376298.1"/>
    <property type="molecule type" value="Genomic_DNA"/>
</dbReference>